<dbReference type="Pfam" id="PF21863">
    <property type="entry name" value="HTH_67"/>
    <property type="match status" value="1"/>
</dbReference>
<evidence type="ECO:0000313" key="1">
    <source>
        <dbReference type="EMBL" id="GGZ29401.1"/>
    </source>
</evidence>
<sequence length="292" mass="31473">MPDHKDQIKLGRVRQLWHLLEPLHAVVYFAPEAFEEANRLGIKSGRWPSYFAWRAAPLGAVGCEQVASAFYSFSPETVREHIPSIWNAAGPETVLAARHRAVDRAYRALLGDRIDSPELAEAAVLARRTAEAAVHAGRPLAAANAAQPWPDAPHLMLWQAATILREHRGDGHLAALLIAGLDPVESLVSFAAIGAAPEETFGSRGWSDKEWVAARERLTGRGLVEPDGTATDAGRALRAEVERHTDELAAAPWQALGAADMDRLGDLLGDYWVAVIGSGMLPGTNTLGIGKV</sequence>
<comment type="caution">
    <text evidence="1">The sequence shown here is derived from an EMBL/GenBank/DDBJ whole genome shotgun (WGS) entry which is preliminary data.</text>
</comment>
<gene>
    <name evidence="1" type="ORF">GCM10010365_57190</name>
</gene>
<accession>A0A918Q0S5</accession>
<reference evidence="1" key="1">
    <citation type="journal article" date="2014" name="Int. J. Syst. Evol. Microbiol.">
        <title>Complete genome sequence of Corynebacterium casei LMG S-19264T (=DSM 44701T), isolated from a smear-ripened cheese.</title>
        <authorList>
            <consortium name="US DOE Joint Genome Institute (JGI-PGF)"/>
            <person name="Walter F."/>
            <person name="Albersmeier A."/>
            <person name="Kalinowski J."/>
            <person name="Ruckert C."/>
        </authorList>
    </citation>
    <scope>NUCLEOTIDE SEQUENCE</scope>
    <source>
        <strain evidence="1">JCM 4815</strain>
    </source>
</reference>
<evidence type="ECO:0008006" key="3">
    <source>
        <dbReference type="Google" id="ProtNLM"/>
    </source>
</evidence>
<evidence type="ECO:0000313" key="2">
    <source>
        <dbReference type="Proteomes" id="UP000622166"/>
    </source>
</evidence>
<dbReference type="NCBIfam" id="NF047719">
    <property type="entry name" value="SCO6745_fam_HTH"/>
    <property type="match status" value="1"/>
</dbReference>
<protein>
    <recommendedName>
        <fullName evidence="3">SalK</fullName>
    </recommendedName>
</protein>
<dbReference type="AlphaFoldDB" id="A0A918Q0S5"/>
<name>A0A918Q0S5_9ACTN</name>
<dbReference type="InterPro" id="IPR054058">
    <property type="entry name" value="HTH_67"/>
</dbReference>
<organism evidence="1 2">
    <name type="scientific">Streptomyces poonensis</name>
    <dbReference type="NCBI Taxonomy" id="68255"/>
    <lineage>
        <taxon>Bacteria</taxon>
        <taxon>Bacillati</taxon>
        <taxon>Actinomycetota</taxon>
        <taxon>Actinomycetes</taxon>
        <taxon>Kitasatosporales</taxon>
        <taxon>Streptomycetaceae</taxon>
        <taxon>Streptomyces</taxon>
    </lineage>
</organism>
<keyword evidence="2" id="KW-1185">Reference proteome</keyword>
<dbReference type="Proteomes" id="UP000622166">
    <property type="component" value="Unassembled WGS sequence"/>
</dbReference>
<dbReference type="RefSeq" id="WP_229859529.1">
    <property type="nucleotide sequence ID" value="NZ_BMVW01000014.1"/>
</dbReference>
<dbReference type="EMBL" id="BMVW01000014">
    <property type="protein sequence ID" value="GGZ29401.1"/>
    <property type="molecule type" value="Genomic_DNA"/>
</dbReference>
<reference evidence="1" key="2">
    <citation type="submission" date="2020-09" db="EMBL/GenBank/DDBJ databases">
        <authorList>
            <person name="Sun Q."/>
            <person name="Ohkuma M."/>
        </authorList>
    </citation>
    <scope>NUCLEOTIDE SEQUENCE</scope>
    <source>
        <strain evidence="1">JCM 4815</strain>
    </source>
</reference>
<proteinExistence type="predicted"/>